<dbReference type="GO" id="GO:0004519">
    <property type="term" value="F:endonuclease activity"/>
    <property type="evidence" value="ECO:0007669"/>
    <property type="project" value="UniProtKB-KW"/>
</dbReference>
<evidence type="ECO:0000313" key="3">
    <source>
        <dbReference type="Proteomes" id="UP001151760"/>
    </source>
</evidence>
<name>A0ABQ5HC45_9ASTR</name>
<reference evidence="2" key="2">
    <citation type="submission" date="2022-01" db="EMBL/GenBank/DDBJ databases">
        <authorList>
            <person name="Yamashiro T."/>
            <person name="Shiraishi A."/>
            <person name="Satake H."/>
            <person name="Nakayama K."/>
        </authorList>
    </citation>
    <scope>NUCLEOTIDE SEQUENCE</scope>
</reference>
<organism evidence="2 3">
    <name type="scientific">Tanacetum coccineum</name>
    <dbReference type="NCBI Taxonomy" id="301880"/>
    <lineage>
        <taxon>Eukaryota</taxon>
        <taxon>Viridiplantae</taxon>
        <taxon>Streptophyta</taxon>
        <taxon>Embryophyta</taxon>
        <taxon>Tracheophyta</taxon>
        <taxon>Spermatophyta</taxon>
        <taxon>Magnoliopsida</taxon>
        <taxon>eudicotyledons</taxon>
        <taxon>Gunneridae</taxon>
        <taxon>Pentapetalae</taxon>
        <taxon>asterids</taxon>
        <taxon>campanulids</taxon>
        <taxon>Asterales</taxon>
        <taxon>Asteraceae</taxon>
        <taxon>Asteroideae</taxon>
        <taxon>Anthemideae</taxon>
        <taxon>Anthemidinae</taxon>
        <taxon>Tanacetum</taxon>
    </lineage>
</organism>
<gene>
    <name evidence="2" type="ORF">Tco_1066554</name>
</gene>
<comment type="caution">
    <text evidence="2">The sequence shown here is derived from an EMBL/GenBank/DDBJ whole genome shotgun (WGS) entry which is preliminary data.</text>
</comment>
<dbReference type="InterPro" id="IPR003615">
    <property type="entry name" value="HNH_nuc"/>
</dbReference>
<keyword evidence="3" id="KW-1185">Reference proteome</keyword>
<sequence>MMEPKSRKNSTSIHRSPPRRRAARKSLIVRSREMVANGKDDKRAFTNLMKHTCWKKADTVPGRNPSRWRKDAVNNVVCKGLSNCQGCLCYEYDHIHPHAKGLYRWGPSVLDNCQILQTKVNRRKLDKVGYSCDYKFSSFSPSSSSSSYQFFSCWFSDMETKGTPEGC</sequence>
<dbReference type="EMBL" id="BQNB010019394">
    <property type="protein sequence ID" value="GJT84837.1"/>
    <property type="molecule type" value="Genomic_DNA"/>
</dbReference>
<evidence type="ECO:0000313" key="2">
    <source>
        <dbReference type="EMBL" id="GJT84837.1"/>
    </source>
</evidence>
<evidence type="ECO:0000256" key="1">
    <source>
        <dbReference type="SAM" id="MobiDB-lite"/>
    </source>
</evidence>
<accession>A0ABQ5HC45</accession>
<reference evidence="2" key="1">
    <citation type="journal article" date="2022" name="Int. J. Mol. Sci.">
        <title>Draft Genome of Tanacetum Coccineum: Genomic Comparison of Closely Related Tanacetum-Family Plants.</title>
        <authorList>
            <person name="Yamashiro T."/>
            <person name="Shiraishi A."/>
            <person name="Nakayama K."/>
            <person name="Satake H."/>
        </authorList>
    </citation>
    <scope>NUCLEOTIDE SEQUENCE</scope>
</reference>
<protein>
    <submittedName>
        <fullName evidence="2">HNH endonuclease domain-containing protein</fullName>
    </submittedName>
</protein>
<dbReference type="CDD" id="cd00085">
    <property type="entry name" value="HNHc"/>
    <property type="match status" value="1"/>
</dbReference>
<dbReference type="Proteomes" id="UP001151760">
    <property type="component" value="Unassembled WGS sequence"/>
</dbReference>
<dbReference type="PANTHER" id="PTHR33427:SF1">
    <property type="entry name" value="F6A14.21 PROTEIN"/>
    <property type="match status" value="1"/>
</dbReference>
<keyword evidence="2" id="KW-0540">Nuclease</keyword>
<dbReference type="PANTHER" id="PTHR33427">
    <property type="entry name" value="HNH ENDONUCLEASE"/>
    <property type="match status" value="1"/>
</dbReference>
<keyword evidence="2" id="KW-0378">Hydrolase</keyword>
<keyword evidence="2" id="KW-0255">Endonuclease</keyword>
<proteinExistence type="predicted"/>
<feature type="region of interest" description="Disordered" evidence="1">
    <location>
        <begin position="1"/>
        <end position="24"/>
    </location>
</feature>